<dbReference type="PROSITE" id="PS51257">
    <property type="entry name" value="PROKAR_LIPOPROTEIN"/>
    <property type="match status" value="1"/>
</dbReference>
<dbReference type="AlphaFoldDB" id="A0ABD5RMW2"/>
<dbReference type="InterPro" id="IPR036610">
    <property type="entry name" value="PEBP-like_sf"/>
</dbReference>
<dbReference type="NCBIfam" id="TIGR00481">
    <property type="entry name" value="YbhB/YbcL family Raf kinase inhibitor-like protein"/>
    <property type="match status" value="1"/>
</dbReference>
<dbReference type="SUPFAM" id="SSF49777">
    <property type="entry name" value="PEBP-like"/>
    <property type="match status" value="1"/>
</dbReference>
<keyword evidence="1" id="KW-0649">Protein kinase inhibitor</keyword>
<dbReference type="InterPro" id="IPR005247">
    <property type="entry name" value="YbhB_YbcL/LppC-like"/>
</dbReference>
<dbReference type="Pfam" id="PF01161">
    <property type="entry name" value="PBP"/>
    <property type="match status" value="1"/>
</dbReference>
<sequence length="207" mass="21357">MKRRAFLATAGGAVVALSGCTSGGSGAGNDSKGDESIRTQSATLTFEVPAIDAGRLRSRITCDGENVSPNLVVVAAAAPITSLALVVTDPDAGPDPFVHWTLWDVPSTLEEVPENLANEARVTLDVETDGEPPTVSQGTNSEGTVGYTGPCSPNGESHRYQFTMYGLTEPLDVEPGAEPARVRAALDEAAVAGQTSYVATYGGESSE</sequence>
<organism evidence="1 2">
    <name type="scientific">Halomarina salina</name>
    <dbReference type="NCBI Taxonomy" id="1872699"/>
    <lineage>
        <taxon>Archaea</taxon>
        <taxon>Methanobacteriati</taxon>
        <taxon>Methanobacteriota</taxon>
        <taxon>Stenosarchaea group</taxon>
        <taxon>Halobacteria</taxon>
        <taxon>Halobacteriales</taxon>
        <taxon>Natronomonadaceae</taxon>
        <taxon>Halomarina</taxon>
    </lineage>
</organism>
<proteinExistence type="predicted"/>
<accession>A0ABD5RMW2</accession>
<dbReference type="CDD" id="cd00865">
    <property type="entry name" value="PEBP_bact_arch"/>
    <property type="match status" value="1"/>
</dbReference>
<dbReference type="PANTHER" id="PTHR30289:SF1">
    <property type="entry name" value="PEBP (PHOSPHATIDYLETHANOLAMINE-BINDING PROTEIN) FAMILY PROTEIN"/>
    <property type="match status" value="1"/>
</dbReference>
<keyword evidence="2" id="KW-1185">Reference proteome</keyword>
<dbReference type="PANTHER" id="PTHR30289">
    <property type="entry name" value="UNCHARACTERIZED PROTEIN YBCL-RELATED"/>
    <property type="match status" value="1"/>
</dbReference>
<name>A0ABD5RMW2_9EURY</name>
<dbReference type="GO" id="GO:0004860">
    <property type="term" value="F:protein kinase inhibitor activity"/>
    <property type="evidence" value="ECO:0007669"/>
    <property type="project" value="UniProtKB-KW"/>
</dbReference>
<protein>
    <submittedName>
        <fullName evidence="1">YbhB/YbcL family Raf kinase inhibitor-like protein</fullName>
    </submittedName>
</protein>
<evidence type="ECO:0000313" key="1">
    <source>
        <dbReference type="EMBL" id="MFC5971668.1"/>
    </source>
</evidence>
<dbReference type="InterPro" id="IPR008914">
    <property type="entry name" value="PEBP"/>
</dbReference>
<dbReference type="Gene3D" id="3.90.280.10">
    <property type="entry name" value="PEBP-like"/>
    <property type="match status" value="1"/>
</dbReference>
<gene>
    <name evidence="1" type="ORF">ACFPYI_10025</name>
</gene>
<dbReference type="EMBL" id="JBHSQH010000001">
    <property type="protein sequence ID" value="MFC5971668.1"/>
    <property type="molecule type" value="Genomic_DNA"/>
</dbReference>
<comment type="caution">
    <text evidence="1">The sequence shown here is derived from an EMBL/GenBank/DDBJ whole genome shotgun (WGS) entry which is preliminary data.</text>
</comment>
<dbReference type="Proteomes" id="UP001596099">
    <property type="component" value="Unassembled WGS sequence"/>
</dbReference>
<reference evidence="1 2" key="1">
    <citation type="journal article" date="2019" name="Int. J. Syst. Evol. Microbiol.">
        <title>The Global Catalogue of Microorganisms (GCM) 10K type strain sequencing project: providing services to taxonomists for standard genome sequencing and annotation.</title>
        <authorList>
            <consortium name="The Broad Institute Genomics Platform"/>
            <consortium name="The Broad Institute Genome Sequencing Center for Infectious Disease"/>
            <person name="Wu L."/>
            <person name="Ma J."/>
        </authorList>
    </citation>
    <scope>NUCLEOTIDE SEQUENCE [LARGE SCALE GENOMIC DNA]</scope>
    <source>
        <strain evidence="1 2">CGMCC 1.12543</strain>
    </source>
</reference>
<evidence type="ECO:0000313" key="2">
    <source>
        <dbReference type="Proteomes" id="UP001596099"/>
    </source>
</evidence>
<dbReference type="RefSeq" id="WP_247414557.1">
    <property type="nucleotide sequence ID" value="NZ_JALLGW010000001.1"/>
</dbReference>